<protein>
    <recommendedName>
        <fullName evidence="3">SnoaL-like domain-containing protein</fullName>
    </recommendedName>
</protein>
<accession>A0A1L9U830</accession>
<dbReference type="VEuPathDB" id="FungiDB:ASPBRDRAFT_68947"/>
<gene>
    <name evidence="1" type="ORF">ASPBRDRAFT_68947</name>
</gene>
<evidence type="ECO:0008006" key="3">
    <source>
        <dbReference type="Google" id="ProtNLM"/>
    </source>
</evidence>
<dbReference type="Pfam" id="PF12893">
    <property type="entry name" value="Lumazine_bd_2"/>
    <property type="match status" value="1"/>
</dbReference>
<organism evidence="1 2">
    <name type="scientific">Aspergillus brasiliensis (strain CBS 101740 / IMI 381727 / IBT 21946)</name>
    <dbReference type="NCBI Taxonomy" id="767769"/>
    <lineage>
        <taxon>Eukaryota</taxon>
        <taxon>Fungi</taxon>
        <taxon>Dikarya</taxon>
        <taxon>Ascomycota</taxon>
        <taxon>Pezizomycotina</taxon>
        <taxon>Eurotiomycetes</taxon>
        <taxon>Eurotiomycetidae</taxon>
        <taxon>Eurotiales</taxon>
        <taxon>Aspergillaceae</taxon>
        <taxon>Aspergillus</taxon>
        <taxon>Aspergillus subgen. Circumdati</taxon>
    </lineage>
</organism>
<evidence type="ECO:0000313" key="1">
    <source>
        <dbReference type="EMBL" id="OJJ67782.1"/>
    </source>
</evidence>
<reference evidence="2" key="1">
    <citation type="journal article" date="2017" name="Genome Biol.">
        <title>Comparative genomics reveals high biological diversity and specific adaptations in the industrially and medically important fungal genus Aspergillus.</title>
        <authorList>
            <person name="de Vries R.P."/>
            <person name="Riley R."/>
            <person name="Wiebenga A."/>
            <person name="Aguilar-Osorio G."/>
            <person name="Amillis S."/>
            <person name="Uchima C.A."/>
            <person name="Anderluh G."/>
            <person name="Asadollahi M."/>
            <person name="Askin M."/>
            <person name="Barry K."/>
            <person name="Battaglia E."/>
            <person name="Bayram O."/>
            <person name="Benocci T."/>
            <person name="Braus-Stromeyer S.A."/>
            <person name="Caldana C."/>
            <person name="Canovas D."/>
            <person name="Cerqueira G.C."/>
            <person name="Chen F."/>
            <person name="Chen W."/>
            <person name="Choi C."/>
            <person name="Clum A."/>
            <person name="Dos Santos R.A."/>
            <person name="Damasio A.R."/>
            <person name="Diallinas G."/>
            <person name="Emri T."/>
            <person name="Fekete E."/>
            <person name="Flipphi M."/>
            <person name="Freyberg S."/>
            <person name="Gallo A."/>
            <person name="Gournas C."/>
            <person name="Habgood R."/>
            <person name="Hainaut M."/>
            <person name="Harispe M.L."/>
            <person name="Henrissat B."/>
            <person name="Hilden K.S."/>
            <person name="Hope R."/>
            <person name="Hossain A."/>
            <person name="Karabika E."/>
            <person name="Karaffa L."/>
            <person name="Karanyi Z."/>
            <person name="Krasevec N."/>
            <person name="Kuo A."/>
            <person name="Kusch H."/>
            <person name="LaButti K."/>
            <person name="Lagendijk E.L."/>
            <person name="Lapidus A."/>
            <person name="Levasseur A."/>
            <person name="Lindquist E."/>
            <person name="Lipzen A."/>
            <person name="Logrieco A.F."/>
            <person name="MacCabe A."/>
            <person name="Maekelae M.R."/>
            <person name="Malavazi I."/>
            <person name="Melin P."/>
            <person name="Meyer V."/>
            <person name="Mielnichuk N."/>
            <person name="Miskei M."/>
            <person name="Molnar A.P."/>
            <person name="Mule G."/>
            <person name="Ngan C.Y."/>
            <person name="Orejas M."/>
            <person name="Orosz E."/>
            <person name="Ouedraogo J.P."/>
            <person name="Overkamp K.M."/>
            <person name="Park H.-S."/>
            <person name="Perrone G."/>
            <person name="Piumi F."/>
            <person name="Punt P.J."/>
            <person name="Ram A.F."/>
            <person name="Ramon A."/>
            <person name="Rauscher S."/>
            <person name="Record E."/>
            <person name="Riano-Pachon D.M."/>
            <person name="Robert V."/>
            <person name="Roehrig J."/>
            <person name="Ruller R."/>
            <person name="Salamov A."/>
            <person name="Salih N.S."/>
            <person name="Samson R.A."/>
            <person name="Sandor E."/>
            <person name="Sanguinetti M."/>
            <person name="Schuetze T."/>
            <person name="Sepcic K."/>
            <person name="Shelest E."/>
            <person name="Sherlock G."/>
            <person name="Sophianopoulou V."/>
            <person name="Squina F.M."/>
            <person name="Sun H."/>
            <person name="Susca A."/>
            <person name="Todd R.B."/>
            <person name="Tsang A."/>
            <person name="Unkles S.E."/>
            <person name="van de Wiele N."/>
            <person name="van Rossen-Uffink D."/>
            <person name="Oliveira J.V."/>
            <person name="Vesth T.C."/>
            <person name="Visser J."/>
            <person name="Yu J.-H."/>
            <person name="Zhou M."/>
            <person name="Andersen M.R."/>
            <person name="Archer D.B."/>
            <person name="Baker S.E."/>
            <person name="Benoit I."/>
            <person name="Brakhage A.A."/>
            <person name="Braus G.H."/>
            <person name="Fischer R."/>
            <person name="Frisvad J.C."/>
            <person name="Goldman G.H."/>
            <person name="Houbraken J."/>
            <person name="Oakley B."/>
            <person name="Pocsi I."/>
            <person name="Scazzocchio C."/>
            <person name="Seiboth B."/>
            <person name="vanKuyk P.A."/>
            <person name="Wortman J."/>
            <person name="Dyer P.S."/>
            <person name="Grigoriev I.V."/>
        </authorList>
    </citation>
    <scope>NUCLEOTIDE SEQUENCE [LARGE SCALE GENOMIC DNA]</scope>
    <source>
        <strain evidence="2">CBS 101740 / IMI 381727 / IBT 21946</strain>
    </source>
</reference>
<dbReference type="AlphaFoldDB" id="A0A1L9U830"/>
<dbReference type="OrthoDB" id="3794857at2759"/>
<dbReference type="GeneID" id="93581501"/>
<sequence>MSKNIKTIPTSEFDEVIATVMKYVDGLRIGDSKHVAQAFHKEAIMYGLHGSNVLGGHIKNLYDFVDHHGKSPDIKVRLDVLAITPTTAVVRVDMEKDAMGADYTDFHTLIKLDGKWEIVGKVFHLYEH</sequence>
<dbReference type="Proteomes" id="UP000184499">
    <property type="component" value="Unassembled WGS sequence"/>
</dbReference>
<dbReference type="InterPro" id="IPR039437">
    <property type="entry name" value="FrzH/put_lumazine-bd"/>
</dbReference>
<dbReference type="InterPro" id="IPR032710">
    <property type="entry name" value="NTF2-like_dom_sf"/>
</dbReference>
<proteinExistence type="predicted"/>
<name>A0A1L9U830_ASPBC</name>
<dbReference type="SUPFAM" id="SSF54427">
    <property type="entry name" value="NTF2-like"/>
    <property type="match status" value="1"/>
</dbReference>
<dbReference type="OMA" id="MIVERGC"/>
<keyword evidence="2" id="KW-1185">Reference proteome</keyword>
<evidence type="ECO:0000313" key="2">
    <source>
        <dbReference type="Proteomes" id="UP000184499"/>
    </source>
</evidence>
<dbReference type="Gene3D" id="3.10.450.50">
    <property type="match status" value="1"/>
</dbReference>
<dbReference type="EMBL" id="KV878693">
    <property type="protein sequence ID" value="OJJ67782.1"/>
    <property type="molecule type" value="Genomic_DNA"/>
</dbReference>
<dbReference type="RefSeq" id="XP_067475031.1">
    <property type="nucleotide sequence ID" value="XM_067629014.1"/>
</dbReference>